<dbReference type="EMBL" id="JABXXO010000010">
    <property type="protein sequence ID" value="KAF7768618.1"/>
    <property type="molecule type" value="Genomic_DNA"/>
</dbReference>
<feature type="transmembrane region" description="Helical" evidence="1">
    <location>
        <begin position="224"/>
        <end position="246"/>
    </location>
</feature>
<evidence type="ECO:0000313" key="3">
    <source>
        <dbReference type="EMBL" id="KAF7768618.1"/>
    </source>
</evidence>
<keyword evidence="1" id="KW-1133">Transmembrane helix</keyword>
<gene>
    <name evidence="3" type="ORF">Agabi119p4_7861</name>
</gene>
<feature type="domain" description="DUF6533" evidence="2">
    <location>
        <begin position="22"/>
        <end position="66"/>
    </location>
</feature>
<feature type="transmembrane region" description="Helical" evidence="1">
    <location>
        <begin position="124"/>
        <end position="149"/>
    </location>
</feature>
<feature type="transmembrane region" description="Helical" evidence="1">
    <location>
        <begin position="20"/>
        <end position="39"/>
    </location>
</feature>
<accession>A0A8H7EZA9</accession>
<feature type="transmembrane region" description="Helical" evidence="1">
    <location>
        <begin position="88"/>
        <end position="112"/>
    </location>
</feature>
<dbReference type="InterPro" id="IPR045340">
    <property type="entry name" value="DUF6533"/>
</dbReference>
<reference evidence="3 4" key="1">
    <citation type="journal article" name="Sci. Rep.">
        <title>Telomere-to-telomere assembled and centromere annotated genomes of the two main subspecies of the button mushroom Agaricus bisporus reveal especially polymorphic chromosome ends.</title>
        <authorList>
            <person name="Sonnenberg A.S.M."/>
            <person name="Sedaghat-Telgerd N."/>
            <person name="Lavrijssen B."/>
            <person name="Ohm R.A."/>
            <person name="Hendrickx P.M."/>
            <person name="Scholtmeijer K."/>
            <person name="Baars J.J.P."/>
            <person name="van Peer A."/>
        </authorList>
    </citation>
    <scope>NUCLEOTIDE SEQUENCE [LARGE SCALE GENOMIC DNA]</scope>
    <source>
        <strain evidence="3 4">H119_p4</strain>
    </source>
</reference>
<dbReference type="Proteomes" id="UP000629468">
    <property type="component" value="Unassembled WGS sequence"/>
</dbReference>
<proteinExistence type="predicted"/>
<keyword evidence="1" id="KW-0812">Transmembrane</keyword>
<dbReference type="AlphaFoldDB" id="A0A8H7EZA9"/>
<evidence type="ECO:0000259" key="2">
    <source>
        <dbReference type="Pfam" id="PF20151"/>
    </source>
</evidence>
<protein>
    <recommendedName>
        <fullName evidence="2">DUF6533 domain-containing protein</fullName>
    </recommendedName>
</protein>
<name>A0A8H7EZA9_AGABI</name>
<sequence length="274" mass="31058">MPISTEVNSFDVAYEATRTTSYSYAAAIAVLVYDAFLLFGEEVKYIYSGPFTSIKALYVLIRHLAVFDSILFLYVYQRSAVPPSVYTVTWITGFARQVAYTCVIKTLFVLRLRALYGKNNMKVTILLGIAMTIEVIAAVFIFLLVSISIQVHGVLVVPFPGCIVAFSPRVASITQYGTVALWASKVFSNSVEVALTVTKLYQSLMNSNHTLLTSFERMRYWRPILYVFYRDGTLFFIPLFTCLAYSNRFALWKRRRRGHYGFPSYIARAVLASS</sequence>
<evidence type="ECO:0000256" key="1">
    <source>
        <dbReference type="SAM" id="Phobius"/>
    </source>
</evidence>
<evidence type="ECO:0000313" key="4">
    <source>
        <dbReference type="Proteomes" id="UP000629468"/>
    </source>
</evidence>
<organism evidence="3 4">
    <name type="scientific">Agaricus bisporus var. burnettii</name>
    <dbReference type="NCBI Taxonomy" id="192524"/>
    <lineage>
        <taxon>Eukaryota</taxon>
        <taxon>Fungi</taxon>
        <taxon>Dikarya</taxon>
        <taxon>Basidiomycota</taxon>
        <taxon>Agaricomycotina</taxon>
        <taxon>Agaricomycetes</taxon>
        <taxon>Agaricomycetidae</taxon>
        <taxon>Agaricales</taxon>
        <taxon>Agaricineae</taxon>
        <taxon>Agaricaceae</taxon>
        <taxon>Agaricus</taxon>
    </lineage>
</organism>
<keyword evidence="1" id="KW-0472">Membrane</keyword>
<comment type="caution">
    <text evidence="3">The sequence shown here is derived from an EMBL/GenBank/DDBJ whole genome shotgun (WGS) entry which is preliminary data.</text>
</comment>
<dbReference type="Pfam" id="PF20151">
    <property type="entry name" value="DUF6533"/>
    <property type="match status" value="1"/>
</dbReference>
<feature type="transmembrane region" description="Helical" evidence="1">
    <location>
        <begin position="59"/>
        <end position="76"/>
    </location>
</feature>